<evidence type="ECO:0000313" key="2">
    <source>
        <dbReference type="EMBL" id="KAL3371366.1"/>
    </source>
</evidence>
<accession>A0ABD2UV07</accession>
<sequence>KRTQQLPNVKHHQQLPSSQQEHGIDINSKRYQRNMLSQRSQRKSSSNSMPIDSKGDTRCLTVSSESEISTILLSSSPMSFSTSTNSAVKKTRVYPPFLFRKESKLQEKGCFP</sequence>
<proteinExistence type="predicted"/>
<protein>
    <submittedName>
        <fullName evidence="2">Uncharacterized protein</fullName>
    </submittedName>
</protein>
<feature type="region of interest" description="Disordered" evidence="1">
    <location>
        <begin position="1"/>
        <end position="60"/>
    </location>
</feature>
<evidence type="ECO:0000313" key="3">
    <source>
        <dbReference type="Proteomes" id="UP001627284"/>
    </source>
</evidence>
<reference evidence="2 3" key="1">
    <citation type="submission" date="2024-05" db="EMBL/GenBank/DDBJ databases">
        <title>De novo assembly of an allotetraploid wild potato.</title>
        <authorList>
            <person name="Hosaka A.J."/>
        </authorList>
    </citation>
    <scope>NUCLEOTIDE SEQUENCE [LARGE SCALE GENOMIC DNA]</scope>
    <source>
        <tissue evidence="2">Young leaves</tissue>
    </source>
</reference>
<name>A0ABD2UV07_9SOLN</name>
<evidence type="ECO:0000256" key="1">
    <source>
        <dbReference type="SAM" id="MobiDB-lite"/>
    </source>
</evidence>
<dbReference type="Proteomes" id="UP001627284">
    <property type="component" value="Unassembled WGS sequence"/>
</dbReference>
<gene>
    <name evidence="2" type="ORF">AABB24_008082</name>
</gene>
<comment type="caution">
    <text evidence="2">The sequence shown here is derived from an EMBL/GenBank/DDBJ whole genome shotgun (WGS) entry which is preliminary data.</text>
</comment>
<dbReference type="EMBL" id="JBJKTR010000004">
    <property type="protein sequence ID" value="KAL3371367.1"/>
    <property type="molecule type" value="Genomic_DNA"/>
</dbReference>
<feature type="compositionally biased region" description="Basic residues" evidence="1">
    <location>
        <begin position="1"/>
        <end position="13"/>
    </location>
</feature>
<feature type="compositionally biased region" description="Low complexity" evidence="1">
    <location>
        <begin position="37"/>
        <end position="48"/>
    </location>
</feature>
<feature type="non-terminal residue" evidence="2">
    <location>
        <position position="1"/>
    </location>
</feature>
<dbReference type="EMBL" id="JBJKTR010000004">
    <property type="protein sequence ID" value="KAL3371366.1"/>
    <property type="molecule type" value="Genomic_DNA"/>
</dbReference>
<dbReference type="AlphaFoldDB" id="A0ABD2UV07"/>
<keyword evidence="3" id="KW-1185">Reference proteome</keyword>
<organism evidence="2 3">
    <name type="scientific">Solanum stoloniferum</name>
    <dbReference type="NCBI Taxonomy" id="62892"/>
    <lineage>
        <taxon>Eukaryota</taxon>
        <taxon>Viridiplantae</taxon>
        <taxon>Streptophyta</taxon>
        <taxon>Embryophyta</taxon>
        <taxon>Tracheophyta</taxon>
        <taxon>Spermatophyta</taxon>
        <taxon>Magnoliopsida</taxon>
        <taxon>eudicotyledons</taxon>
        <taxon>Gunneridae</taxon>
        <taxon>Pentapetalae</taxon>
        <taxon>asterids</taxon>
        <taxon>lamiids</taxon>
        <taxon>Solanales</taxon>
        <taxon>Solanaceae</taxon>
        <taxon>Solanoideae</taxon>
        <taxon>Solaneae</taxon>
        <taxon>Solanum</taxon>
    </lineage>
</organism>